<protein>
    <submittedName>
        <fullName evidence="1">Uncharacterized protein</fullName>
    </submittedName>
</protein>
<dbReference type="Proteomes" id="UP001206895">
    <property type="component" value="Unassembled WGS sequence"/>
</dbReference>
<proteinExistence type="predicted"/>
<dbReference type="RefSeq" id="WP_253659829.1">
    <property type="nucleotide sequence ID" value="NZ_BAAAJQ010000001.1"/>
</dbReference>
<comment type="caution">
    <text evidence="1">The sequence shown here is derived from an EMBL/GenBank/DDBJ whole genome shotgun (WGS) entry which is preliminary data.</text>
</comment>
<accession>A0ABT1HAU1</accession>
<dbReference type="EMBL" id="JAMTCJ010000001">
    <property type="protein sequence ID" value="MCP2174806.1"/>
    <property type="molecule type" value="Genomic_DNA"/>
</dbReference>
<gene>
    <name evidence="1" type="ORF">LX13_000613</name>
</gene>
<evidence type="ECO:0000313" key="2">
    <source>
        <dbReference type="Proteomes" id="UP001206895"/>
    </source>
</evidence>
<evidence type="ECO:0000313" key="1">
    <source>
        <dbReference type="EMBL" id="MCP2174806.1"/>
    </source>
</evidence>
<name>A0ABT1HAU1_9NOCA</name>
<keyword evidence="2" id="KW-1185">Reference proteome</keyword>
<organism evidence="1 2">
    <name type="scientific">Williamsia maris</name>
    <dbReference type="NCBI Taxonomy" id="72806"/>
    <lineage>
        <taxon>Bacteria</taxon>
        <taxon>Bacillati</taxon>
        <taxon>Actinomycetota</taxon>
        <taxon>Actinomycetes</taxon>
        <taxon>Mycobacteriales</taxon>
        <taxon>Nocardiaceae</taxon>
        <taxon>Williamsia</taxon>
    </lineage>
</organism>
<reference evidence="1 2" key="1">
    <citation type="submission" date="2022-06" db="EMBL/GenBank/DDBJ databases">
        <title>Genomic Encyclopedia of Archaeal and Bacterial Type Strains, Phase II (KMG-II): from individual species to whole genera.</title>
        <authorList>
            <person name="Goeker M."/>
        </authorList>
    </citation>
    <scope>NUCLEOTIDE SEQUENCE [LARGE SCALE GENOMIC DNA]</scope>
    <source>
        <strain evidence="1 2">DSM 44693</strain>
    </source>
</reference>
<sequence length="157" mass="17870">MGHTNNSPGTREWHEMAEWIATSLTDKPVGMIFEIGPSDFIYHAERDQDVACVQAVVLQHGVVMLRRSREMLRQLNVVDFGTRALPIDRWLMNGHFEDCTDGYIFSRDRELLAGAVVAWFRDTCGIASPDELGCEYSVPDTLMPDDEEEENDDSEFI</sequence>